<dbReference type="AlphaFoldDB" id="A0A972GKU9"/>
<dbReference type="EMBL" id="WHOD01000017">
    <property type="protein sequence ID" value="NOU92636.1"/>
    <property type="molecule type" value="Genomic_DNA"/>
</dbReference>
<feature type="transmembrane region" description="Helical" evidence="1">
    <location>
        <begin position="266"/>
        <end position="285"/>
    </location>
</feature>
<dbReference type="Proteomes" id="UP000641588">
    <property type="component" value="Unassembled WGS sequence"/>
</dbReference>
<dbReference type="InterPro" id="IPR018247">
    <property type="entry name" value="EF_Hand_1_Ca_BS"/>
</dbReference>
<evidence type="ECO:0000313" key="3">
    <source>
        <dbReference type="Proteomes" id="UP000641588"/>
    </source>
</evidence>
<feature type="transmembrane region" description="Helical" evidence="1">
    <location>
        <begin position="207"/>
        <end position="231"/>
    </location>
</feature>
<keyword evidence="1" id="KW-1133">Transmembrane helix</keyword>
<gene>
    <name evidence="2" type="ORF">GC093_05250</name>
</gene>
<protein>
    <submittedName>
        <fullName evidence="2">HupE/UreJ family protein</fullName>
    </submittedName>
</protein>
<evidence type="ECO:0000256" key="1">
    <source>
        <dbReference type="SAM" id="Phobius"/>
    </source>
</evidence>
<keyword evidence="1" id="KW-0472">Membrane</keyword>
<dbReference type="PROSITE" id="PS00018">
    <property type="entry name" value="EF_HAND_1"/>
    <property type="match status" value="1"/>
</dbReference>
<feature type="transmembrane region" description="Helical" evidence="1">
    <location>
        <begin position="330"/>
        <end position="350"/>
    </location>
</feature>
<proteinExistence type="predicted"/>
<keyword evidence="3" id="KW-1185">Reference proteome</keyword>
<accession>A0A972GKU9</accession>
<feature type="transmembrane region" description="Helical" evidence="1">
    <location>
        <begin position="238"/>
        <end position="260"/>
    </location>
</feature>
<reference evidence="2" key="1">
    <citation type="submission" date="2019-10" db="EMBL/GenBank/DDBJ databases">
        <title>Description of Paenibacillus glebae sp. nov.</title>
        <authorList>
            <person name="Carlier A."/>
            <person name="Qi S."/>
        </authorList>
    </citation>
    <scope>NUCLEOTIDE SEQUENCE</scope>
    <source>
        <strain evidence="2">LMG 31456</strain>
    </source>
</reference>
<keyword evidence="1" id="KW-0812">Transmembrane</keyword>
<dbReference type="Pfam" id="PF13795">
    <property type="entry name" value="HupE_UreJ_2"/>
    <property type="match status" value="1"/>
</dbReference>
<sequence>MNLAMTISNNMQRWLMNRAMRVCSQIKWVIILLILASFLALSNDRQAAYAHPLNNGYSQLTVMPNSVEYELFIPEFSLQKYDENHDGSLSLEEIDLHKADLENDIRTKIRLLQDLEPMDFSFRSLKKTDKESINGITFLLNYTSKKSISGFTIEYGMLFDNEDPNHLNFALILDGKDVDQTIFDSMHRSYHYEALQPSSQAAVLWKYFLLGVEHILLGFDHLLFLLSLILVAAGYRDIVKIITAFTVAHSITLLLASLGYVSLNPVWIESAIALSICYVAVENIISGKYAMRWVLTFVFGLVHGLGFAGALEEIGLPKSYFVSSLLTFNLGVEIGQLAVVFAVLPLLLWLQRGRWRRTIVIVGSVLIFIRAFWWLLERVGIIPEGG</sequence>
<organism evidence="2 3">
    <name type="scientific">Paenibacillus foliorum</name>
    <dbReference type="NCBI Taxonomy" id="2654974"/>
    <lineage>
        <taxon>Bacteria</taxon>
        <taxon>Bacillati</taxon>
        <taxon>Bacillota</taxon>
        <taxon>Bacilli</taxon>
        <taxon>Bacillales</taxon>
        <taxon>Paenibacillaceae</taxon>
        <taxon>Paenibacillus</taxon>
    </lineage>
</organism>
<comment type="caution">
    <text evidence="2">The sequence shown here is derived from an EMBL/GenBank/DDBJ whole genome shotgun (WGS) entry which is preliminary data.</text>
</comment>
<feature type="transmembrane region" description="Helical" evidence="1">
    <location>
        <begin position="357"/>
        <end position="376"/>
    </location>
</feature>
<evidence type="ECO:0000313" key="2">
    <source>
        <dbReference type="EMBL" id="NOU92636.1"/>
    </source>
</evidence>
<feature type="transmembrane region" description="Helical" evidence="1">
    <location>
        <begin position="292"/>
        <end position="310"/>
    </location>
</feature>
<dbReference type="InterPro" id="IPR032809">
    <property type="entry name" value="Put_HupE_UreJ"/>
</dbReference>
<name>A0A972GKU9_9BACL</name>